<dbReference type="GO" id="GO:0005634">
    <property type="term" value="C:nucleus"/>
    <property type="evidence" value="ECO:0007669"/>
    <property type="project" value="UniProtKB-SubCell"/>
</dbReference>
<name>A0A6A7BZR9_9PEZI</name>
<reference evidence="13" key="1">
    <citation type="journal article" date="2020" name="Stud. Mycol.">
        <title>101 Dothideomycetes genomes: a test case for predicting lifestyles and emergence of pathogens.</title>
        <authorList>
            <person name="Haridas S."/>
            <person name="Albert R."/>
            <person name="Binder M."/>
            <person name="Bloem J."/>
            <person name="Labutti K."/>
            <person name="Salamov A."/>
            <person name="Andreopoulos B."/>
            <person name="Baker S."/>
            <person name="Barry K."/>
            <person name="Bills G."/>
            <person name="Bluhm B."/>
            <person name="Cannon C."/>
            <person name="Castanera R."/>
            <person name="Culley D."/>
            <person name="Daum C."/>
            <person name="Ezra D."/>
            <person name="Gonzalez J."/>
            <person name="Henrissat B."/>
            <person name="Kuo A."/>
            <person name="Liang C."/>
            <person name="Lipzen A."/>
            <person name="Lutzoni F."/>
            <person name="Magnuson J."/>
            <person name="Mondo S."/>
            <person name="Nolan M."/>
            <person name="Ohm R."/>
            <person name="Pangilinan J."/>
            <person name="Park H.-J."/>
            <person name="Ramirez L."/>
            <person name="Alfaro M."/>
            <person name="Sun H."/>
            <person name="Tritt A."/>
            <person name="Yoshinaga Y."/>
            <person name="Zwiers L.-H."/>
            <person name="Turgeon B."/>
            <person name="Goodwin S."/>
            <person name="Spatafora J."/>
            <person name="Crous P."/>
            <person name="Grigoriev I."/>
        </authorList>
    </citation>
    <scope>NUCLEOTIDE SEQUENCE</scope>
    <source>
        <strain evidence="13">CBS 480.64</strain>
    </source>
</reference>
<gene>
    <name evidence="13" type="ORF">K470DRAFT_257913</name>
</gene>
<evidence type="ECO:0000256" key="5">
    <source>
        <dbReference type="ARBA" id="ARBA00022776"/>
    </source>
</evidence>
<evidence type="ECO:0000256" key="7">
    <source>
        <dbReference type="ARBA" id="ARBA00023054"/>
    </source>
</evidence>
<comment type="subunit">
    <text evidence="11">Component of the NDC80 complex.</text>
</comment>
<keyword evidence="9 11" id="KW-0131">Cell cycle</keyword>
<dbReference type="GO" id="GO:0031262">
    <property type="term" value="C:Ndc80 complex"/>
    <property type="evidence" value="ECO:0007669"/>
    <property type="project" value="TreeGrafter"/>
</dbReference>
<evidence type="ECO:0000256" key="4">
    <source>
        <dbReference type="ARBA" id="ARBA00022618"/>
    </source>
</evidence>
<keyword evidence="5 11" id="KW-0498">Mitosis</keyword>
<evidence type="ECO:0000313" key="14">
    <source>
        <dbReference type="Proteomes" id="UP000799421"/>
    </source>
</evidence>
<dbReference type="GO" id="GO:0005815">
    <property type="term" value="C:microtubule organizing center"/>
    <property type="evidence" value="ECO:0007669"/>
    <property type="project" value="UniProtKB-SubCell"/>
</dbReference>
<dbReference type="AlphaFoldDB" id="A0A6A7BZR9"/>
<proteinExistence type="inferred from homology"/>
<dbReference type="SUPFAM" id="SSF143026">
    <property type="entry name" value="Kinetochore globular domain"/>
    <property type="match status" value="1"/>
</dbReference>
<dbReference type="CDD" id="cd11565">
    <property type="entry name" value="RWD_Spc24"/>
    <property type="match status" value="1"/>
</dbReference>
<evidence type="ECO:0000256" key="3">
    <source>
        <dbReference type="ARBA" id="ARBA00022454"/>
    </source>
</evidence>
<keyword evidence="3 11" id="KW-0158">Chromosome</keyword>
<dbReference type="InterPro" id="IPR013252">
    <property type="entry name" value="Ndc80_Spc24"/>
</dbReference>
<evidence type="ECO:0000256" key="9">
    <source>
        <dbReference type="ARBA" id="ARBA00023306"/>
    </source>
</evidence>
<keyword evidence="14" id="KW-1185">Reference proteome</keyword>
<comment type="subcellular location">
    <subcellularLocation>
        <location evidence="1">Cytoplasm</location>
        <location evidence="1">Cytoskeleton</location>
        <location evidence="1">Microtubule organizing center</location>
    </subcellularLocation>
    <subcellularLocation>
        <location evidence="11">Nucleus</location>
    </subcellularLocation>
    <subcellularLocation>
        <location evidence="11">Chromosome</location>
        <location evidence="11">Centromere</location>
        <location evidence="11">Kinetochore</location>
    </subcellularLocation>
</comment>
<organism evidence="13 14">
    <name type="scientific">Piedraia hortae CBS 480.64</name>
    <dbReference type="NCBI Taxonomy" id="1314780"/>
    <lineage>
        <taxon>Eukaryota</taxon>
        <taxon>Fungi</taxon>
        <taxon>Dikarya</taxon>
        <taxon>Ascomycota</taxon>
        <taxon>Pezizomycotina</taxon>
        <taxon>Dothideomycetes</taxon>
        <taxon>Dothideomycetidae</taxon>
        <taxon>Capnodiales</taxon>
        <taxon>Piedraiaceae</taxon>
        <taxon>Piedraia</taxon>
    </lineage>
</organism>
<evidence type="ECO:0000256" key="1">
    <source>
        <dbReference type="ARBA" id="ARBA00004267"/>
    </source>
</evidence>
<keyword evidence="10 11" id="KW-0137">Centromere</keyword>
<comment type="similarity">
    <text evidence="2 11">Belongs to the SPC24 family.</text>
</comment>
<keyword evidence="8 11" id="KW-0539">Nucleus</keyword>
<dbReference type="EMBL" id="MU005981">
    <property type="protein sequence ID" value="KAF2860467.1"/>
    <property type="molecule type" value="Genomic_DNA"/>
</dbReference>
<evidence type="ECO:0000313" key="13">
    <source>
        <dbReference type="EMBL" id="KAF2860467.1"/>
    </source>
</evidence>
<evidence type="ECO:0000256" key="10">
    <source>
        <dbReference type="ARBA" id="ARBA00023328"/>
    </source>
</evidence>
<dbReference type="Gene3D" id="3.30.160.430">
    <property type="match status" value="1"/>
</dbReference>
<dbReference type="PANTHER" id="PTHR22142">
    <property type="match status" value="1"/>
</dbReference>
<comment type="function">
    <text evidence="11">Acts as a component of the essential kinetochore-associated NDC80 complex, which is required for chromosome segregation and spindle checkpoint activity.</text>
</comment>
<evidence type="ECO:0000256" key="12">
    <source>
        <dbReference type="SAM" id="Coils"/>
    </source>
</evidence>
<keyword evidence="6 11" id="KW-0995">Kinetochore</keyword>
<dbReference type="GO" id="GO:0007059">
    <property type="term" value="P:chromosome segregation"/>
    <property type="evidence" value="ECO:0007669"/>
    <property type="project" value="TreeGrafter"/>
</dbReference>
<evidence type="ECO:0000256" key="6">
    <source>
        <dbReference type="ARBA" id="ARBA00022838"/>
    </source>
</evidence>
<keyword evidence="4 11" id="KW-0132">Cell division</keyword>
<dbReference type="GO" id="GO:0051301">
    <property type="term" value="P:cell division"/>
    <property type="evidence" value="ECO:0007669"/>
    <property type="project" value="UniProtKB-UniRule"/>
</dbReference>
<evidence type="ECO:0000256" key="2">
    <source>
        <dbReference type="ARBA" id="ARBA00007804"/>
    </source>
</evidence>
<feature type="coiled-coil region" evidence="12">
    <location>
        <begin position="46"/>
        <end position="73"/>
    </location>
</feature>
<accession>A0A6A7BZR9</accession>
<evidence type="ECO:0000256" key="8">
    <source>
        <dbReference type="ARBA" id="ARBA00023242"/>
    </source>
</evidence>
<keyword evidence="7 12" id="KW-0175">Coiled coil</keyword>
<dbReference type="Pfam" id="PF08286">
    <property type="entry name" value="Spc24"/>
    <property type="match status" value="1"/>
</dbReference>
<dbReference type="Proteomes" id="UP000799421">
    <property type="component" value="Unassembled WGS sequence"/>
</dbReference>
<dbReference type="OrthoDB" id="3344830at2759"/>
<dbReference type="GO" id="GO:0008017">
    <property type="term" value="F:microtubule binding"/>
    <property type="evidence" value="ECO:0007669"/>
    <property type="project" value="TreeGrafter"/>
</dbReference>
<dbReference type="InterPro" id="IPR038066">
    <property type="entry name" value="Spc24_Fungi_globular_sf"/>
</dbReference>
<dbReference type="PANTHER" id="PTHR22142:SF2">
    <property type="entry name" value="KINETOCHORE PROTEIN SPC24"/>
    <property type="match status" value="1"/>
</dbReference>
<evidence type="ECO:0000256" key="11">
    <source>
        <dbReference type="RuleBase" id="RU368011"/>
    </source>
</evidence>
<sequence>MVLFDDDPANLMLETKNQFLIEPDKEAQARTHTVLQALQQTRQQSLQEQQHLLKTLSRRLNKLQSQQSFEEERHDAAKHASEVLKLDTEKFRMAKGVSEAEVEGERLSSEIARLQAILERFSRGGIDLDGGQGAGGDNEVVLKLQFYRSLGIDISQDADTGEVNRAIIRNADRDDVDVITIDGSDFDTDRFWSSMS</sequence>
<protein>
    <recommendedName>
        <fullName evidence="11">Kinetochore protein Spc24</fullName>
    </recommendedName>
</protein>